<feature type="region of interest" description="Disordered" evidence="1">
    <location>
        <begin position="1"/>
        <end position="105"/>
    </location>
</feature>
<sequence>AQVQHMEHQPCPKSPVFRTGMPRRMAFDTQPGEAIRGSDSQLCPKPPPKPSKVPSMRVSCTPALKTLSPPVPPVKPHKQRPSSQQQQQQSGSPLSPEQSYCELSPCSPADWEKMNSSQANSYVERLKTEEELRGDSSVKLDRSSYHNAIAALDNDSEEDTEEDVGKDGKKGFQRPVFETESAFKPGDINFRLLPVENKPLEMTVLKKAKELLVSQDPKNIAKHILQADCQ</sequence>
<protein>
    <recommendedName>
        <fullName evidence="4">Prolactin receptor</fullName>
    </recommendedName>
</protein>
<comment type="caution">
    <text evidence="2">The sequence shown here is derived from an EMBL/GenBank/DDBJ whole genome shotgun (WGS) entry which is preliminary data.</text>
</comment>
<feature type="non-terminal residue" evidence="2">
    <location>
        <position position="230"/>
    </location>
</feature>
<evidence type="ECO:0008006" key="4">
    <source>
        <dbReference type="Google" id="ProtNLM"/>
    </source>
</evidence>
<feature type="non-terminal residue" evidence="2">
    <location>
        <position position="1"/>
    </location>
</feature>
<evidence type="ECO:0000313" key="3">
    <source>
        <dbReference type="Proteomes" id="UP001529510"/>
    </source>
</evidence>
<dbReference type="PANTHER" id="PTHR14247">
    <property type="entry name" value="BREAST CANCER ANTI-ESTROGEN RESISTANCE PROTEIN 3 HOMOLOG-LIKE PROTEIN"/>
    <property type="match status" value="1"/>
</dbReference>
<dbReference type="InterPro" id="IPR036964">
    <property type="entry name" value="RASGEF_cat_dom_sf"/>
</dbReference>
<accession>A0ABD0QL70</accession>
<evidence type="ECO:0000256" key="1">
    <source>
        <dbReference type="SAM" id="MobiDB-lite"/>
    </source>
</evidence>
<evidence type="ECO:0000313" key="2">
    <source>
        <dbReference type="EMBL" id="KAL0186971.1"/>
    </source>
</evidence>
<feature type="region of interest" description="Disordered" evidence="1">
    <location>
        <begin position="149"/>
        <end position="171"/>
    </location>
</feature>
<organism evidence="2 3">
    <name type="scientific">Cirrhinus mrigala</name>
    <name type="common">Mrigala</name>
    <dbReference type="NCBI Taxonomy" id="683832"/>
    <lineage>
        <taxon>Eukaryota</taxon>
        <taxon>Metazoa</taxon>
        <taxon>Chordata</taxon>
        <taxon>Craniata</taxon>
        <taxon>Vertebrata</taxon>
        <taxon>Euteleostomi</taxon>
        <taxon>Actinopterygii</taxon>
        <taxon>Neopterygii</taxon>
        <taxon>Teleostei</taxon>
        <taxon>Ostariophysi</taxon>
        <taxon>Cypriniformes</taxon>
        <taxon>Cyprinidae</taxon>
        <taxon>Labeoninae</taxon>
        <taxon>Labeonini</taxon>
        <taxon>Cirrhinus</taxon>
    </lineage>
</organism>
<dbReference type="EMBL" id="JAMKFB020000008">
    <property type="protein sequence ID" value="KAL0186971.1"/>
    <property type="molecule type" value="Genomic_DNA"/>
</dbReference>
<dbReference type="AlphaFoldDB" id="A0ABD0QL70"/>
<dbReference type="Gene3D" id="1.10.840.10">
    <property type="entry name" value="Ras guanine-nucleotide exchange factors catalytic domain"/>
    <property type="match status" value="1"/>
</dbReference>
<proteinExistence type="predicted"/>
<reference evidence="2 3" key="1">
    <citation type="submission" date="2024-05" db="EMBL/GenBank/DDBJ databases">
        <title>Genome sequencing and assembly of Indian major carp, Cirrhinus mrigala (Hamilton, 1822).</title>
        <authorList>
            <person name="Mohindra V."/>
            <person name="Chowdhury L.M."/>
            <person name="Lal K."/>
            <person name="Jena J.K."/>
        </authorList>
    </citation>
    <scope>NUCLEOTIDE SEQUENCE [LARGE SCALE GENOMIC DNA]</scope>
    <source>
        <strain evidence="2">CM1030</strain>
        <tissue evidence="2">Blood</tissue>
    </source>
</reference>
<dbReference type="InterPro" id="IPR051853">
    <property type="entry name" value="SH2-Ras-GEF_adapter"/>
</dbReference>
<name>A0ABD0QL70_CIRMR</name>
<dbReference type="Proteomes" id="UP001529510">
    <property type="component" value="Unassembled WGS sequence"/>
</dbReference>
<dbReference type="PANTHER" id="PTHR14247:SF10">
    <property type="entry name" value="BREAST CANCER ANTI-ESTROGEN RESISTANCE PROTEIN 3"/>
    <property type="match status" value="1"/>
</dbReference>
<feature type="compositionally biased region" description="Low complexity" evidence="1">
    <location>
        <begin position="81"/>
        <end position="99"/>
    </location>
</feature>
<keyword evidence="3" id="KW-1185">Reference proteome</keyword>
<feature type="compositionally biased region" description="Basic and acidic residues" evidence="1">
    <location>
        <begin position="1"/>
        <end position="10"/>
    </location>
</feature>
<gene>
    <name evidence="2" type="ORF">M9458_018641</name>
</gene>